<dbReference type="GO" id="GO:0005829">
    <property type="term" value="C:cytosol"/>
    <property type="evidence" value="ECO:0007669"/>
    <property type="project" value="TreeGrafter"/>
</dbReference>
<evidence type="ECO:0000313" key="6">
    <source>
        <dbReference type="Proteomes" id="UP000186705"/>
    </source>
</evidence>
<dbReference type="InterPro" id="IPR052028">
    <property type="entry name" value="HipA_Ser/Thr_kinase"/>
</dbReference>
<dbReference type="STRING" id="1862672.BO225_06720"/>
<dbReference type="GeneID" id="78275635"/>
<dbReference type="Proteomes" id="UP000186705">
    <property type="component" value="Unassembled WGS sequence"/>
</dbReference>
<dbReference type="InterPro" id="IPR012893">
    <property type="entry name" value="HipA-like_C"/>
</dbReference>
<evidence type="ECO:0000256" key="1">
    <source>
        <dbReference type="ARBA" id="ARBA00010164"/>
    </source>
</evidence>
<dbReference type="GO" id="GO:0004674">
    <property type="term" value="F:protein serine/threonine kinase activity"/>
    <property type="evidence" value="ECO:0007669"/>
    <property type="project" value="TreeGrafter"/>
</dbReference>
<dbReference type="Pfam" id="PF07804">
    <property type="entry name" value="HipA_C"/>
    <property type="match status" value="1"/>
</dbReference>
<feature type="domain" description="HipA-like C-terminal" evidence="4">
    <location>
        <begin position="60"/>
        <end position="286"/>
    </location>
</feature>
<comment type="similarity">
    <text evidence="1">Belongs to the HipA Ser/Thr kinase family.</text>
</comment>
<accession>A0A1U7NM10</accession>
<keyword evidence="2" id="KW-0808">Transferase</keyword>
<dbReference type="OrthoDB" id="9805913at2"/>
<sequence>MRCLYCGKELVDPTPEEMESQWHTGCTKKFFGMTLHPVLDLDDSILQEIARKTVSEGYTVPGVQKKLSLHLIEEETGSRLTIVDYPTGYILKPQTEKFSYLPEFEQLGMRLAQIAKIPAVPFGLIRLTNGTLAYITKRIDRVEKKKKVVKMAMEDFCQLQNRLTEDKYNSSYERCAKTIKKYSAFYQFDLTELFIRLVFAFLIGNSDMHLKNFSLIQNKAGVYQLSPVYDQLPVNIVMPTDLDQTALTLNGKKRNLRRGDFLKFAHSIEIEKKTAERLIERMLKNIDLFLEACEQSFLPEEEKENVKRLIKERADLLHVDLSK</sequence>
<organism evidence="5 6">
    <name type="scientific">Dubosiella newyorkensis</name>
    <dbReference type="NCBI Taxonomy" id="1862672"/>
    <lineage>
        <taxon>Bacteria</taxon>
        <taxon>Bacillati</taxon>
        <taxon>Bacillota</taxon>
        <taxon>Erysipelotrichia</taxon>
        <taxon>Erysipelotrichales</taxon>
        <taxon>Erysipelotrichaceae</taxon>
        <taxon>Dubosiella</taxon>
    </lineage>
</organism>
<dbReference type="PANTHER" id="PTHR37419">
    <property type="entry name" value="SERINE/THREONINE-PROTEIN KINASE TOXIN HIPA"/>
    <property type="match status" value="1"/>
</dbReference>
<keyword evidence="3" id="KW-0418">Kinase</keyword>
<dbReference type="PANTHER" id="PTHR37419:SF1">
    <property type="entry name" value="SERINE_THREONINE-PROTEIN KINASE TOXIN HIPA"/>
    <property type="match status" value="1"/>
</dbReference>
<evidence type="ECO:0000259" key="4">
    <source>
        <dbReference type="Pfam" id="PF07804"/>
    </source>
</evidence>
<dbReference type="EMBL" id="MPKA01000067">
    <property type="protein sequence ID" value="OLU46167.1"/>
    <property type="molecule type" value="Genomic_DNA"/>
</dbReference>
<evidence type="ECO:0000313" key="5">
    <source>
        <dbReference type="EMBL" id="OLU46167.1"/>
    </source>
</evidence>
<comment type="caution">
    <text evidence="5">The sequence shown here is derived from an EMBL/GenBank/DDBJ whole genome shotgun (WGS) entry which is preliminary data.</text>
</comment>
<reference evidence="5 6" key="1">
    <citation type="submission" date="2016-11" db="EMBL/GenBank/DDBJ databases">
        <title>Description of two novel members of the family Erysipelotrichaceae: Ileibacterium lipovorans gen. nov., sp. nov. and Dubosiella newyorkensis, gen. nov., sp. nov.</title>
        <authorList>
            <person name="Cox L.M."/>
            <person name="Sohn J."/>
            <person name="Tyrrell K.L."/>
            <person name="Citron D.M."/>
            <person name="Lawson P.A."/>
            <person name="Patel N.B."/>
            <person name="Iizumi T."/>
            <person name="Perez-Perez G.I."/>
            <person name="Goldstein E.J."/>
            <person name="Blaser M.J."/>
        </authorList>
    </citation>
    <scope>NUCLEOTIDE SEQUENCE [LARGE SCALE GENOMIC DNA]</scope>
    <source>
        <strain evidence="5 6">NYU-BL-A4</strain>
    </source>
</reference>
<proteinExistence type="inferred from homology"/>
<gene>
    <name evidence="5" type="ORF">BO225_06720</name>
</gene>
<protein>
    <submittedName>
        <fullName evidence="5">HipA-like protein</fullName>
    </submittedName>
</protein>
<dbReference type="RefSeq" id="WP_076341504.1">
    <property type="nucleotide sequence ID" value="NZ_CAJTMI010000045.1"/>
</dbReference>
<evidence type="ECO:0000256" key="2">
    <source>
        <dbReference type="ARBA" id="ARBA00022679"/>
    </source>
</evidence>
<dbReference type="Gene3D" id="1.10.1070.20">
    <property type="match status" value="1"/>
</dbReference>
<evidence type="ECO:0000256" key="3">
    <source>
        <dbReference type="ARBA" id="ARBA00022777"/>
    </source>
</evidence>
<dbReference type="AlphaFoldDB" id="A0A1U7NM10"/>
<name>A0A1U7NM10_9FIRM</name>
<keyword evidence="6" id="KW-1185">Reference proteome</keyword>